<dbReference type="OrthoDB" id="5050957at2759"/>
<proteinExistence type="predicted"/>
<dbReference type="EMBL" id="PXXK01000388">
    <property type="protein sequence ID" value="RFN44869.1"/>
    <property type="molecule type" value="Genomic_DNA"/>
</dbReference>
<name>A0A395MCP2_9HYPO</name>
<protein>
    <submittedName>
        <fullName evidence="2">Uncharacterized protein</fullName>
    </submittedName>
</protein>
<accession>A0A395MCP2</accession>
<evidence type="ECO:0000256" key="1">
    <source>
        <dbReference type="SAM" id="MobiDB-lite"/>
    </source>
</evidence>
<dbReference type="Proteomes" id="UP000265631">
    <property type="component" value="Unassembled WGS sequence"/>
</dbReference>
<organism evidence="2 3">
    <name type="scientific">Fusarium flagelliforme</name>
    <dbReference type="NCBI Taxonomy" id="2675880"/>
    <lineage>
        <taxon>Eukaryota</taxon>
        <taxon>Fungi</taxon>
        <taxon>Dikarya</taxon>
        <taxon>Ascomycota</taxon>
        <taxon>Pezizomycotina</taxon>
        <taxon>Sordariomycetes</taxon>
        <taxon>Hypocreomycetidae</taxon>
        <taxon>Hypocreales</taxon>
        <taxon>Nectriaceae</taxon>
        <taxon>Fusarium</taxon>
        <taxon>Fusarium incarnatum-equiseti species complex</taxon>
    </lineage>
</organism>
<comment type="caution">
    <text evidence="2">The sequence shown here is derived from an EMBL/GenBank/DDBJ whole genome shotgun (WGS) entry which is preliminary data.</text>
</comment>
<gene>
    <name evidence="2" type="ORF">FIE12Z_10850</name>
</gene>
<sequence length="348" mass="40037">MDRNPQQTIDEAEGHPIQVQIEETVKQFKNDVIQNQLENLKISIDNLAQTPEHADANTIPGLYWAILKGLSILADHCMMENIDRYDQSAFQQRHRQIQNLSSSITDDDSDPDCLRFVEEVGRQNFLRIVLRDSLPSPEWCFPPYDASGKFISRANIFRSLFFHELKGSPSDDASVTAMPEDSPSKKPMDSPELDLSRYAEYQDCRNKKWVKEQFDSYERYVQLPVNDDVLCQALQEYEFCRDGRERLSKGLNLHGLAVRNGDQWSYVSEHHPAAPPSGTMEVITMTRARLRTEWNGPASLKEEAPATHPAITNLKLDFEKLIAPEYGIVVAWKYFESDPWMDRYGHLV</sequence>
<evidence type="ECO:0000313" key="3">
    <source>
        <dbReference type="Proteomes" id="UP000265631"/>
    </source>
</evidence>
<feature type="region of interest" description="Disordered" evidence="1">
    <location>
        <begin position="169"/>
        <end position="192"/>
    </location>
</feature>
<keyword evidence="3" id="KW-1185">Reference proteome</keyword>
<feature type="compositionally biased region" description="Basic and acidic residues" evidence="1">
    <location>
        <begin position="182"/>
        <end position="192"/>
    </location>
</feature>
<reference evidence="2 3" key="1">
    <citation type="journal article" date="2018" name="PLoS Pathog.">
        <title>Evolution of structural diversity of trichothecenes, a family of toxins produced by plant pathogenic and entomopathogenic fungi.</title>
        <authorList>
            <person name="Proctor R.H."/>
            <person name="McCormick S.P."/>
            <person name="Kim H.S."/>
            <person name="Cardoza R.E."/>
            <person name="Stanley A.M."/>
            <person name="Lindo L."/>
            <person name="Kelly A."/>
            <person name="Brown D.W."/>
            <person name="Lee T."/>
            <person name="Vaughan M.M."/>
            <person name="Alexander N.J."/>
            <person name="Busman M."/>
            <person name="Gutierrez S."/>
        </authorList>
    </citation>
    <scope>NUCLEOTIDE SEQUENCE [LARGE SCALE GENOMIC DNA]</scope>
    <source>
        <strain evidence="2 3">NRRL 13405</strain>
    </source>
</reference>
<evidence type="ECO:0000313" key="2">
    <source>
        <dbReference type="EMBL" id="RFN44869.1"/>
    </source>
</evidence>
<dbReference type="AlphaFoldDB" id="A0A395MCP2"/>